<feature type="region of interest" description="Disordered" evidence="1">
    <location>
        <begin position="979"/>
        <end position="1006"/>
    </location>
</feature>
<feature type="region of interest" description="Disordered" evidence="1">
    <location>
        <begin position="1"/>
        <end position="59"/>
    </location>
</feature>
<sequence length="1145" mass="125477">MSTEASVPKVAPVSNPVTDAIPDTLPPSNPSDTSSNVPNSAPPAKVEETPQYISDPSKATRVSIKVLDANSLPSSSSSSADPDSLLTANVWVGGSHEKVDVQDTNRTQKISVKADMDSPRFDTELIFPLSVECVGDILSGCVVVTLADTPDSPQEPESSSTPDSTLGQVKVPFSTIFVKGKTLSKSVHLSPAFYSLSKTKSMSRKFNPEPKIRLALSFFIGDDEDVTKLAKNCTTLTELVHEINKVSMVAASSNTGRGRTVSPSKRGRGGRSRNRSRNGTRGSSRRSGSPQRLNTLERIVLASGSSPDYRAREPRYPDPDPFEEDEETGEGPQDLPTSPENQDAVAPQLSPLPIIETPERKPKSKPRRDSPPKPKPPSPRSPRAPFVTSTATVHGNIHKQHDVSNHDKKVAVAWKNHLLQCLVKLEDKDTLSRSLGEIHQIVQMMVPHQVQPFLYQLSRQPRTPWSLLTRRSILDLVSYTCLLHPQATATTKSMNTIMGAILNAARGVEEALRDDCVAAMSSCIRHSFPNSAYYPSAKSVQDPAVNSSGLSALLEDMMGVFSEQSVTTKECVGSCIAVAIKPMDVMIPITISGNIRNIEDLRHALRPTKIPIPKETVIIANRMAMIFIRSRPKILAMHSVISSAILPSSYKVEPFTKMESFYLNQSGKRHVAALAVNCQTIVNDIVAAMGRSIPGSGSDTMLYRCCSNLAEIADEYKIKHPSILKALGTAAPYLVNKAIQVLNAKKKKHWKEKLEACICIMSLCKAGCKGDYIIGRYQAIINAVNKAKAGVKAVREACVECLRELEGLRSRMVAENRGAGEDGEGGGDEEDQQEFDIHDILDPPAIKFDASYEPDLGGEGFEEDAEEDDDSVTNPEGRKKKAKEAKEAEEENLKDVIKRGRKKYNYQHRKAGGLRSPRESSASGSATATVRLLKELGNKSVAMQRSLDDLAQVTKDRMENIGKRVKVIEVEVKQGATASGVAAQQRQQQKEEHSRMQQMAQQPTEKERFMMSKGVDVRRGGRVSAWREVQWLLHCGEVETAYQVGIGEEDGGETLLRLMNETGLVCGRLSGGTNNRLFGRLSEWLAEGKHEDYVLPWVFELVKGGRVNELQGWVRDGLSRALFEMISDPDEKGVLAAKLHSKIAM</sequence>
<comment type="caution">
    <text evidence="3">The sequence shown here is derived from an EMBL/GenBank/DDBJ whole genome shotgun (WGS) entry which is preliminary data.</text>
</comment>
<organism evidence="3 4">
    <name type="scientific">Triparma columacea</name>
    <dbReference type="NCBI Taxonomy" id="722753"/>
    <lineage>
        <taxon>Eukaryota</taxon>
        <taxon>Sar</taxon>
        <taxon>Stramenopiles</taxon>
        <taxon>Ochrophyta</taxon>
        <taxon>Bolidophyceae</taxon>
        <taxon>Parmales</taxon>
        <taxon>Triparmaceae</taxon>
        <taxon>Triparma</taxon>
    </lineage>
</organism>
<feature type="compositionally biased region" description="Polar residues" evidence="1">
    <location>
        <begin position="30"/>
        <end position="39"/>
    </location>
</feature>
<dbReference type="SUPFAM" id="SSF48371">
    <property type="entry name" value="ARM repeat"/>
    <property type="match status" value="1"/>
</dbReference>
<feature type="compositionally biased region" description="Low complexity" evidence="1">
    <location>
        <begin position="279"/>
        <end position="289"/>
    </location>
</feature>
<dbReference type="Proteomes" id="UP001165065">
    <property type="component" value="Unassembled WGS sequence"/>
</dbReference>
<reference evidence="4" key="1">
    <citation type="journal article" date="2023" name="Commun. Biol.">
        <title>Genome analysis of Parmales, the sister group of diatoms, reveals the evolutionary specialization of diatoms from phago-mixotrophs to photoautotrophs.</title>
        <authorList>
            <person name="Ban H."/>
            <person name="Sato S."/>
            <person name="Yoshikawa S."/>
            <person name="Yamada K."/>
            <person name="Nakamura Y."/>
            <person name="Ichinomiya M."/>
            <person name="Sato N."/>
            <person name="Blanc-Mathieu R."/>
            <person name="Endo H."/>
            <person name="Kuwata A."/>
            <person name="Ogata H."/>
        </authorList>
    </citation>
    <scope>NUCLEOTIDE SEQUENCE [LARGE SCALE GENOMIC DNA]</scope>
</reference>
<dbReference type="PROSITE" id="PS50004">
    <property type="entry name" value="C2"/>
    <property type="match status" value="1"/>
</dbReference>
<feature type="region of interest" description="Disordered" evidence="1">
    <location>
        <begin position="250"/>
        <end position="387"/>
    </location>
</feature>
<dbReference type="InterPro" id="IPR057600">
    <property type="entry name" value="TORTIFOLIA1/SINE1-2_N"/>
</dbReference>
<feature type="compositionally biased region" description="Basic residues" evidence="1">
    <location>
        <begin position="265"/>
        <end position="278"/>
    </location>
</feature>
<keyword evidence="4" id="KW-1185">Reference proteome</keyword>
<proteinExistence type="predicted"/>
<feature type="compositionally biased region" description="Acidic residues" evidence="1">
    <location>
        <begin position="860"/>
        <end position="871"/>
    </location>
</feature>
<dbReference type="AlphaFoldDB" id="A0A9W7GC08"/>
<accession>A0A9W7GC08</accession>
<gene>
    <name evidence="3" type="ORF">TrCOL_g13365</name>
</gene>
<dbReference type="InterPro" id="IPR016024">
    <property type="entry name" value="ARM-type_fold"/>
</dbReference>
<feature type="region of interest" description="Disordered" evidence="1">
    <location>
        <begin position="852"/>
        <end position="892"/>
    </location>
</feature>
<evidence type="ECO:0000256" key="1">
    <source>
        <dbReference type="SAM" id="MobiDB-lite"/>
    </source>
</evidence>
<dbReference type="InterPro" id="IPR057599">
    <property type="entry name" value="TORTIFOLIA1/TORL1-2_C"/>
</dbReference>
<dbReference type="InterPro" id="IPR000008">
    <property type="entry name" value="C2_dom"/>
</dbReference>
<dbReference type="OrthoDB" id="298726at2759"/>
<feature type="compositionally biased region" description="Pro residues" evidence="1">
    <location>
        <begin position="373"/>
        <end position="382"/>
    </location>
</feature>
<feature type="compositionally biased region" description="Acidic residues" evidence="1">
    <location>
        <begin position="320"/>
        <end position="329"/>
    </location>
</feature>
<feature type="compositionally biased region" description="Basic and acidic residues" evidence="1">
    <location>
        <begin position="309"/>
        <end position="318"/>
    </location>
</feature>
<feature type="compositionally biased region" description="Basic and acidic residues" evidence="1">
    <location>
        <begin position="357"/>
        <end position="372"/>
    </location>
</feature>
<dbReference type="Pfam" id="PF24713">
    <property type="entry name" value="TOR1L1_C"/>
    <property type="match status" value="1"/>
</dbReference>
<evidence type="ECO:0000313" key="3">
    <source>
        <dbReference type="EMBL" id="GMI40048.1"/>
    </source>
</evidence>
<protein>
    <recommendedName>
        <fullName evidence="2">C2 domain-containing protein</fullName>
    </recommendedName>
</protein>
<evidence type="ECO:0000259" key="2">
    <source>
        <dbReference type="PROSITE" id="PS50004"/>
    </source>
</evidence>
<feature type="domain" description="C2" evidence="2">
    <location>
        <begin position="42"/>
        <end position="187"/>
    </location>
</feature>
<name>A0A9W7GC08_9STRA</name>
<evidence type="ECO:0000313" key="4">
    <source>
        <dbReference type="Proteomes" id="UP001165065"/>
    </source>
</evidence>
<feature type="compositionally biased region" description="Polar residues" evidence="1">
    <location>
        <begin position="250"/>
        <end position="263"/>
    </location>
</feature>
<dbReference type="EMBL" id="BRYA01001171">
    <property type="protein sequence ID" value="GMI40048.1"/>
    <property type="molecule type" value="Genomic_DNA"/>
</dbReference>
<dbReference type="Pfam" id="PF24714">
    <property type="entry name" value="TOR1L1_N"/>
    <property type="match status" value="1"/>
</dbReference>